<name>A0A918N9U7_9PROT</name>
<dbReference type="AlphaFoldDB" id="A0A918N9U7"/>
<dbReference type="InterPro" id="IPR014547">
    <property type="entry name" value="UCP028477"/>
</dbReference>
<evidence type="ECO:0000313" key="1">
    <source>
        <dbReference type="EMBL" id="GGX57195.1"/>
    </source>
</evidence>
<sequence>MSLRAKIIVGLIVALLVAVFGYGWHIRTVYAGYTASTDSGDALYPRETLEDYGQQILNELTAKNVKLAIVSRAGQTRDKLPDGVMFTHSAFFRRNATGGYDVYNLYHGEENRLRSTLVTDTPTDFLRLLQEPDAGILIPDAQMQDQLFDMLESPKYAAVHQADYSLISNPFDLRWQNCNELMLFAIAAVIWDTTDRKMLRNKLAATITPTELKVSPLRRHFGPMIDERLILDDHDERVLTTTFGTLTQLIDISGHLDASYILMFDN</sequence>
<protein>
    <recommendedName>
        <fullName evidence="3">DUF2145 domain-containing protein</fullName>
    </recommendedName>
</protein>
<organism evidence="1 2">
    <name type="scientific">Litorimonas cladophorae</name>
    <dbReference type="NCBI Taxonomy" id="1220491"/>
    <lineage>
        <taxon>Bacteria</taxon>
        <taxon>Pseudomonadati</taxon>
        <taxon>Pseudomonadota</taxon>
        <taxon>Alphaproteobacteria</taxon>
        <taxon>Maricaulales</taxon>
        <taxon>Robiginitomaculaceae</taxon>
    </lineage>
</organism>
<dbReference type="Proteomes" id="UP000600865">
    <property type="component" value="Unassembled WGS sequence"/>
</dbReference>
<dbReference type="RefSeq" id="WP_189580303.1">
    <property type="nucleotide sequence ID" value="NZ_BMYV01000001.1"/>
</dbReference>
<keyword evidence="2" id="KW-1185">Reference proteome</keyword>
<comment type="caution">
    <text evidence="1">The sequence shown here is derived from an EMBL/GenBank/DDBJ whole genome shotgun (WGS) entry which is preliminary data.</text>
</comment>
<accession>A0A918N9U7</accession>
<proteinExistence type="predicted"/>
<evidence type="ECO:0008006" key="3">
    <source>
        <dbReference type="Google" id="ProtNLM"/>
    </source>
</evidence>
<dbReference type="Pfam" id="PF09916">
    <property type="entry name" value="DUF2145"/>
    <property type="match status" value="1"/>
</dbReference>
<reference evidence="1 2" key="1">
    <citation type="journal article" date="2014" name="Int. J. Syst. Evol. Microbiol.">
        <title>Complete genome sequence of Corynebacterium casei LMG S-19264T (=DSM 44701T), isolated from a smear-ripened cheese.</title>
        <authorList>
            <consortium name="US DOE Joint Genome Institute (JGI-PGF)"/>
            <person name="Walter F."/>
            <person name="Albersmeier A."/>
            <person name="Kalinowski J."/>
            <person name="Ruckert C."/>
        </authorList>
    </citation>
    <scope>NUCLEOTIDE SEQUENCE [LARGE SCALE GENOMIC DNA]</scope>
    <source>
        <strain evidence="1 2">KCTC 23968</strain>
    </source>
</reference>
<dbReference type="EMBL" id="BMYV01000001">
    <property type="protein sequence ID" value="GGX57195.1"/>
    <property type="molecule type" value="Genomic_DNA"/>
</dbReference>
<evidence type="ECO:0000313" key="2">
    <source>
        <dbReference type="Proteomes" id="UP000600865"/>
    </source>
</evidence>
<gene>
    <name evidence="1" type="ORF">GCM10011309_02660</name>
</gene>